<accession>A0ABQ1PLH5</accession>
<dbReference type="Proteomes" id="UP000638188">
    <property type="component" value="Unassembled WGS sequence"/>
</dbReference>
<dbReference type="RefSeq" id="WP_150278423.1">
    <property type="nucleotide sequence ID" value="NZ_BMFF01000003.1"/>
</dbReference>
<dbReference type="Pfam" id="PF00483">
    <property type="entry name" value="NTP_transferase"/>
    <property type="match status" value="1"/>
</dbReference>
<keyword evidence="3" id="KW-1185">Reference proteome</keyword>
<dbReference type="SUPFAM" id="SSF53448">
    <property type="entry name" value="Nucleotide-diphospho-sugar transferases"/>
    <property type="match status" value="1"/>
</dbReference>
<dbReference type="InterPro" id="IPR050486">
    <property type="entry name" value="Mannose-1P_guanyltransferase"/>
</dbReference>
<dbReference type="PANTHER" id="PTHR22572">
    <property type="entry name" value="SUGAR-1-PHOSPHATE GUANYL TRANSFERASE"/>
    <property type="match status" value="1"/>
</dbReference>
<organism evidence="2 3">
    <name type="scientific">Halopseudomonas salina</name>
    <dbReference type="NCBI Taxonomy" id="1323744"/>
    <lineage>
        <taxon>Bacteria</taxon>
        <taxon>Pseudomonadati</taxon>
        <taxon>Pseudomonadota</taxon>
        <taxon>Gammaproteobacteria</taxon>
        <taxon>Pseudomonadales</taxon>
        <taxon>Pseudomonadaceae</taxon>
        <taxon>Halopseudomonas</taxon>
    </lineage>
</organism>
<evidence type="ECO:0000259" key="1">
    <source>
        <dbReference type="Pfam" id="PF00483"/>
    </source>
</evidence>
<dbReference type="InterPro" id="IPR029044">
    <property type="entry name" value="Nucleotide-diphossugar_trans"/>
</dbReference>
<evidence type="ECO:0000313" key="2">
    <source>
        <dbReference type="EMBL" id="GGC99306.1"/>
    </source>
</evidence>
<feature type="domain" description="Nucleotidyl transferase" evidence="1">
    <location>
        <begin position="4"/>
        <end position="222"/>
    </location>
</feature>
<proteinExistence type="predicted"/>
<reference evidence="3" key="1">
    <citation type="journal article" date="2019" name="Int. J. Syst. Evol. Microbiol.">
        <title>The Global Catalogue of Microorganisms (GCM) 10K type strain sequencing project: providing services to taxonomists for standard genome sequencing and annotation.</title>
        <authorList>
            <consortium name="The Broad Institute Genomics Platform"/>
            <consortium name="The Broad Institute Genome Sequencing Center for Infectious Disease"/>
            <person name="Wu L."/>
            <person name="Ma J."/>
        </authorList>
    </citation>
    <scope>NUCLEOTIDE SEQUENCE [LARGE SCALE GENOMIC DNA]</scope>
    <source>
        <strain evidence="3">CGMCC 1.12482</strain>
    </source>
</reference>
<name>A0ABQ1PLH5_9GAMM</name>
<gene>
    <name evidence="2" type="ORF">GCM10007418_18240</name>
</gene>
<comment type="caution">
    <text evidence="2">The sequence shown here is derived from an EMBL/GenBank/DDBJ whole genome shotgun (WGS) entry which is preliminary data.</text>
</comment>
<evidence type="ECO:0000313" key="3">
    <source>
        <dbReference type="Proteomes" id="UP000638188"/>
    </source>
</evidence>
<sequence>MRAYVLCGGLGTRLQSVTKGGQKAVVDVQGEPFLLLVLKELRAAGIEEVVLCAGHRADQLQSLLESLAKRAELRLHLVVEESPLGTGGALLHALQYWPVDEPYLVLNADTYLSSEAFSLLADGKRNLILAADVAERTRYGSLCINDDGLVLALCEKGSAGAGPVNAGVYCFTADALAAEHPRACSMELDILPGLIEREQLFAVHYDGPFVDIGTPSSLAAFTQSEQWSPSR</sequence>
<dbReference type="InterPro" id="IPR005835">
    <property type="entry name" value="NTP_transferase_dom"/>
</dbReference>
<dbReference type="EMBL" id="BMFF01000003">
    <property type="protein sequence ID" value="GGC99306.1"/>
    <property type="molecule type" value="Genomic_DNA"/>
</dbReference>
<dbReference type="Gene3D" id="3.90.550.10">
    <property type="entry name" value="Spore Coat Polysaccharide Biosynthesis Protein SpsA, Chain A"/>
    <property type="match status" value="1"/>
</dbReference>
<protein>
    <recommendedName>
        <fullName evidence="1">Nucleotidyl transferase domain-containing protein</fullName>
    </recommendedName>
</protein>